<dbReference type="EMBL" id="JAZGUE010000003">
    <property type="protein sequence ID" value="KAL2268299.1"/>
    <property type="molecule type" value="Genomic_DNA"/>
</dbReference>
<accession>A0ABR4DD76</accession>
<dbReference type="RefSeq" id="XP_070867023.1">
    <property type="nucleotide sequence ID" value="XM_071009491.1"/>
</dbReference>
<sequence>MLKAILNDLVGTRELVLPLEPADGLGNQRAGWFTRKVRGLSRSISSPDDDRVIANPYEPNVLNIARDAKLRDAFWMKRQPCSAVDMLRGDPLALQYEDATVYHIFSPHLSSTLDTCFRQDQVLFHERWNLLQRTPI</sequence>
<reference evidence="1 2" key="1">
    <citation type="journal article" date="2024" name="Commun. Biol.">
        <title>Comparative genomic analysis of thermophilic fungi reveals convergent evolutionary adaptations and gene losses.</title>
        <authorList>
            <person name="Steindorff A.S."/>
            <person name="Aguilar-Pontes M.V."/>
            <person name="Robinson A.J."/>
            <person name="Andreopoulos B."/>
            <person name="LaButti K."/>
            <person name="Kuo A."/>
            <person name="Mondo S."/>
            <person name="Riley R."/>
            <person name="Otillar R."/>
            <person name="Haridas S."/>
            <person name="Lipzen A."/>
            <person name="Grimwood J."/>
            <person name="Schmutz J."/>
            <person name="Clum A."/>
            <person name="Reid I.D."/>
            <person name="Moisan M.C."/>
            <person name="Butler G."/>
            <person name="Nguyen T.T.M."/>
            <person name="Dewar K."/>
            <person name="Conant G."/>
            <person name="Drula E."/>
            <person name="Henrissat B."/>
            <person name="Hansel C."/>
            <person name="Singer S."/>
            <person name="Hutchinson M.I."/>
            <person name="de Vries R.P."/>
            <person name="Natvig D.O."/>
            <person name="Powell A.J."/>
            <person name="Tsang A."/>
            <person name="Grigoriev I.V."/>
        </authorList>
    </citation>
    <scope>NUCLEOTIDE SEQUENCE [LARGE SCALE GENOMIC DNA]</scope>
    <source>
        <strain evidence="1 2">ATCC 22073</strain>
    </source>
</reference>
<evidence type="ECO:0000313" key="1">
    <source>
        <dbReference type="EMBL" id="KAL2268299.1"/>
    </source>
</evidence>
<evidence type="ECO:0000313" key="2">
    <source>
        <dbReference type="Proteomes" id="UP001600064"/>
    </source>
</evidence>
<organism evidence="1 2">
    <name type="scientific">Remersonia thermophila</name>
    <dbReference type="NCBI Taxonomy" id="72144"/>
    <lineage>
        <taxon>Eukaryota</taxon>
        <taxon>Fungi</taxon>
        <taxon>Dikarya</taxon>
        <taxon>Ascomycota</taxon>
        <taxon>Pezizomycotina</taxon>
        <taxon>Sordariomycetes</taxon>
        <taxon>Sordariomycetidae</taxon>
        <taxon>Sordariales</taxon>
        <taxon>Sordariales incertae sedis</taxon>
        <taxon>Remersonia</taxon>
    </lineage>
</organism>
<proteinExistence type="predicted"/>
<dbReference type="Proteomes" id="UP001600064">
    <property type="component" value="Unassembled WGS sequence"/>
</dbReference>
<protein>
    <submittedName>
        <fullName evidence="1">Uncharacterized protein</fullName>
    </submittedName>
</protein>
<gene>
    <name evidence="1" type="ORF">VTJ83DRAFT_3145</name>
</gene>
<dbReference type="GeneID" id="98124135"/>
<name>A0ABR4DD76_9PEZI</name>
<keyword evidence="2" id="KW-1185">Reference proteome</keyword>
<comment type="caution">
    <text evidence="1">The sequence shown here is derived from an EMBL/GenBank/DDBJ whole genome shotgun (WGS) entry which is preliminary data.</text>
</comment>